<dbReference type="InterPro" id="IPR010989">
    <property type="entry name" value="SNARE"/>
</dbReference>
<evidence type="ECO:0000256" key="2">
    <source>
        <dbReference type="ARBA" id="ARBA00009063"/>
    </source>
</evidence>
<dbReference type="SMART" id="SM00503">
    <property type="entry name" value="SynN"/>
    <property type="match status" value="1"/>
</dbReference>
<evidence type="ECO:0000256" key="1">
    <source>
        <dbReference type="ARBA" id="ARBA00004211"/>
    </source>
</evidence>
<dbReference type="CDD" id="cd15848">
    <property type="entry name" value="SNARE_syntaxin1-like"/>
    <property type="match status" value="1"/>
</dbReference>
<dbReference type="Proteomes" id="UP000265515">
    <property type="component" value="Unassembled WGS sequence"/>
</dbReference>
<dbReference type="GO" id="GO:0000149">
    <property type="term" value="F:SNARE binding"/>
    <property type="evidence" value="ECO:0007669"/>
    <property type="project" value="TreeGrafter"/>
</dbReference>
<gene>
    <name evidence="11" type="ORF">CBR_g34724</name>
</gene>
<dbReference type="GO" id="GO:0048278">
    <property type="term" value="P:vesicle docking"/>
    <property type="evidence" value="ECO:0007669"/>
    <property type="project" value="TreeGrafter"/>
</dbReference>
<evidence type="ECO:0000256" key="9">
    <source>
        <dbReference type="SAM" id="Phobius"/>
    </source>
</evidence>
<dbReference type="PROSITE" id="PS00914">
    <property type="entry name" value="SYNTAXIN"/>
    <property type="match status" value="1"/>
</dbReference>
<dbReference type="PROSITE" id="PS50192">
    <property type="entry name" value="T_SNARE"/>
    <property type="match status" value="1"/>
</dbReference>
<evidence type="ECO:0000256" key="4">
    <source>
        <dbReference type="ARBA" id="ARBA00022692"/>
    </source>
</evidence>
<comment type="similarity">
    <text evidence="2 8">Belongs to the syntaxin family.</text>
</comment>
<dbReference type="EMBL" id="BFEA01000034">
    <property type="protein sequence ID" value="GBG63023.1"/>
    <property type="molecule type" value="Genomic_DNA"/>
</dbReference>
<dbReference type="STRING" id="69332.A0A388JZ91"/>
<dbReference type="SMART" id="SM00397">
    <property type="entry name" value="t_SNARE"/>
    <property type="match status" value="1"/>
</dbReference>
<feature type="domain" description="T-SNARE coiled-coil homology" evidence="10">
    <location>
        <begin position="219"/>
        <end position="281"/>
    </location>
</feature>
<dbReference type="InterPro" id="IPR006011">
    <property type="entry name" value="Syntaxin_N"/>
</dbReference>
<reference evidence="11 12" key="1">
    <citation type="journal article" date="2018" name="Cell">
        <title>The Chara Genome: Secondary Complexity and Implications for Plant Terrestrialization.</title>
        <authorList>
            <person name="Nishiyama T."/>
            <person name="Sakayama H."/>
            <person name="Vries J.D."/>
            <person name="Buschmann H."/>
            <person name="Saint-Marcoux D."/>
            <person name="Ullrich K.K."/>
            <person name="Haas F.B."/>
            <person name="Vanderstraeten L."/>
            <person name="Becker D."/>
            <person name="Lang D."/>
            <person name="Vosolsobe S."/>
            <person name="Rombauts S."/>
            <person name="Wilhelmsson P.K.I."/>
            <person name="Janitza P."/>
            <person name="Kern R."/>
            <person name="Heyl A."/>
            <person name="Rumpler F."/>
            <person name="Villalobos L.I.A.C."/>
            <person name="Clay J.M."/>
            <person name="Skokan R."/>
            <person name="Toyoda A."/>
            <person name="Suzuki Y."/>
            <person name="Kagoshima H."/>
            <person name="Schijlen E."/>
            <person name="Tajeshwar N."/>
            <person name="Catarino B."/>
            <person name="Hetherington A.J."/>
            <person name="Saltykova A."/>
            <person name="Bonnot C."/>
            <person name="Breuninger H."/>
            <person name="Symeonidi A."/>
            <person name="Radhakrishnan G.V."/>
            <person name="Van Nieuwerburgh F."/>
            <person name="Deforce D."/>
            <person name="Chang C."/>
            <person name="Karol K.G."/>
            <person name="Hedrich R."/>
            <person name="Ulvskov P."/>
            <person name="Glockner G."/>
            <person name="Delwiche C.F."/>
            <person name="Petrasek J."/>
            <person name="Van de Peer Y."/>
            <person name="Friml J."/>
            <person name="Beilby M."/>
            <person name="Dolan L."/>
            <person name="Kohara Y."/>
            <person name="Sugano S."/>
            <person name="Fujiyama A."/>
            <person name="Delaux P.-M."/>
            <person name="Quint M."/>
            <person name="TheiBen G."/>
            <person name="Hagemann M."/>
            <person name="Harholt J."/>
            <person name="Dunand C."/>
            <person name="Zachgo S."/>
            <person name="Langdale J."/>
            <person name="Maumus F."/>
            <person name="Straeten D.V.D."/>
            <person name="Gould S.B."/>
            <person name="Rensing S.A."/>
        </authorList>
    </citation>
    <scope>NUCLEOTIDE SEQUENCE [LARGE SCALE GENOMIC DNA]</scope>
    <source>
        <strain evidence="11 12">S276</strain>
    </source>
</reference>
<dbReference type="InterPro" id="IPR000727">
    <property type="entry name" value="T_SNARE_dom"/>
</dbReference>
<dbReference type="Gramene" id="GBG63023">
    <property type="protein sequence ID" value="GBG63023"/>
    <property type="gene ID" value="CBR_g34724"/>
</dbReference>
<dbReference type="AlphaFoldDB" id="A0A388JZ91"/>
<dbReference type="InterPro" id="IPR045242">
    <property type="entry name" value="Syntaxin"/>
</dbReference>
<keyword evidence="12" id="KW-1185">Reference proteome</keyword>
<evidence type="ECO:0000256" key="3">
    <source>
        <dbReference type="ARBA" id="ARBA00022448"/>
    </source>
</evidence>
<accession>A0A388JZ91</accession>
<comment type="caution">
    <text evidence="11">The sequence shown here is derived from an EMBL/GenBank/DDBJ whole genome shotgun (WGS) entry which is preliminary data.</text>
</comment>
<dbReference type="GO" id="GO:0031201">
    <property type="term" value="C:SNARE complex"/>
    <property type="evidence" value="ECO:0007669"/>
    <property type="project" value="TreeGrafter"/>
</dbReference>
<dbReference type="GO" id="GO:0006887">
    <property type="term" value="P:exocytosis"/>
    <property type="evidence" value="ECO:0007669"/>
    <property type="project" value="TreeGrafter"/>
</dbReference>
<dbReference type="Gene3D" id="1.20.5.110">
    <property type="match status" value="1"/>
</dbReference>
<dbReference type="GO" id="GO:0005886">
    <property type="term" value="C:plasma membrane"/>
    <property type="evidence" value="ECO:0007669"/>
    <property type="project" value="TreeGrafter"/>
</dbReference>
<dbReference type="GO" id="GO:0006906">
    <property type="term" value="P:vesicle fusion"/>
    <property type="evidence" value="ECO:0007669"/>
    <property type="project" value="TreeGrafter"/>
</dbReference>
<organism evidence="11 12">
    <name type="scientific">Chara braunii</name>
    <name type="common">Braun's stonewort</name>
    <dbReference type="NCBI Taxonomy" id="69332"/>
    <lineage>
        <taxon>Eukaryota</taxon>
        <taxon>Viridiplantae</taxon>
        <taxon>Streptophyta</taxon>
        <taxon>Charophyceae</taxon>
        <taxon>Charales</taxon>
        <taxon>Characeae</taxon>
        <taxon>Chara</taxon>
    </lineage>
</organism>
<evidence type="ECO:0000256" key="5">
    <source>
        <dbReference type="ARBA" id="ARBA00022927"/>
    </source>
</evidence>
<evidence type="ECO:0000256" key="8">
    <source>
        <dbReference type="RuleBase" id="RU003858"/>
    </source>
</evidence>
<keyword evidence="6 9" id="KW-1133">Transmembrane helix</keyword>
<dbReference type="Gene3D" id="1.20.58.70">
    <property type="match status" value="1"/>
</dbReference>
<dbReference type="GO" id="GO:0006886">
    <property type="term" value="P:intracellular protein transport"/>
    <property type="evidence" value="ECO:0007669"/>
    <property type="project" value="InterPro"/>
</dbReference>
<protein>
    <recommendedName>
        <fullName evidence="10">t-SNARE coiled-coil homology domain-containing protein</fullName>
    </recommendedName>
</protein>
<evidence type="ECO:0000313" key="11">
    <source>
        <dbReference type="EMBL" id="GBG63023.1"/>
    </source>
</evidence>
<dbReference type="FunFam" id="1.20.5.110:FF:000008">
    <property type="entry name" value="Syntaxin 132"/>
    <property type="match status" value="1"/>
</dbReference>
<feature type="transmembrane region" description="Helical" evidence="9">
    <location>
        <begin position="291"/>
        <end position="314"/>
    </location>
</feature>
<name>A0A388JZ91_CHABU</name>
<evidence type="ECO:0000256" key="7">
    <source>
        <dbReference type="ARBA" id="ARBA00023136"/>
    </source>
</evidence>
<dbReference type="GO" id="GO:0012505">
    <property type="term" value="C:endomembrane system"/>
    <property type="evidence" value="ECO:0007669"/>
    <property type="project" value="TreeGrafter"/>
</dbReference>
<keyword evidence="7 9" id="KW-0472">Membrane</keyword>
<dbReference type="Pfam" id="PF05739">
    <property type="entry name" value="SNARE"/>
    <property type="match status" value="1"/>
</dbReference>
<dbReference type="PANTHER" id="PTHR19957">
    <property type="entry name" value="SYNTAXIN"/>
    <property type="match status" value="1"/>
</dbReference>
<comment type="subcellular location">
    <subcellularLocation>
        <location evidence="1">Membrane</location>
        <topology evidence="1">Single-pass type IV membrane protein</topology>
    </subcellularLocation>
</comment>
<evidence type="ECO:0000256" key="6">
    <source>
        <dbReference type="ARBA" id="ARBA00022989"/>
    </source>
</evidence>
<keyword evidence="4 9" id="KW-0812">Transmembrane</keyword>
<evidence type="ECO:0000313" key="12">
    <source>
        <dbReference type="Proteomes" id="UP000265515"/>
    </source>
</evidence>
<proteinExistence type="inferred from homology"/>
<dbReference type="Pfam" id="PF00804">
    <property type="entry name" value="Syntaxin"/>
    <property type="match status" value="1"/>
</dbReference>
<sequence length="317" mass="35659">MNNLLETASFRRLIKLGQDDDDGMRRSYGGSDPARDVETGVVPDPAEVQKMADLEKDIKEIDGVMGVIESLLAKLKDDQEESKLATSSAQVKVIMERMNQRVNEVSHKAKYVKSRLESLSGQNESVLRGGGPINATDRMRAIRTGVELRKFHELMGKFNGVREDIRNEQRDNLSRRVFTVTGQKPTEEEVERMMDSGESEEIFKKAIQEQGRAHVMSTVVEIQERYEDAKDLVRSLVDLQQIFLDLAVLVEEQGVLLTSIEKHVSEAGEYVFRGTKHIEVAKETQKSSRKWMCCAIIILLVIIAIILTAVLASARNA</sequence>
<keyword evidence="5" id="KW-0653">Protein transport</keyword>
<dbReference type="SUPFAM" id="SSF47661">
    <property type="entry name" value="t-snare proteins"/>
    <property type="match status" value="1"/>
</dbReference>
<dbReference type="PANTHER" id="PTHR19957:SF307">
    <property type="entry name" value="PROTEIN SSO1-RELATED"/>
    <property type="match status" value="1"/>
</dbReference>
<keyword evidence="3" id="KW-0813">Transport</keyword>
<dbReference type="OMA" id="EQNSRMF"/>
<dbReference type="OrthoDB" id="10255013at2759"/>
<dbReference type="GO" id="GO:0005484">
    <property type="term" value="F:SNAP receptor activity"/>
    <property type="evidence" value="ECO:0007669"/>
    <property type="project" value="InterPro"/>
</dbReference>
<evidence type="ECO:0000259" key="10">
    <source>
        <dbReference type="PROSITE" id="PS50192"/>
    </source>
</evidence>
<dbReference type="InterPro" id="IPR006012">
    <property type="entry name" value="Syntaxin/epimorphin_CS"/>
</dbReference>